<comment type="caution">
    <text evidence="3">The sequence shown here is derived from an EMBL/GenBank/DDBJ whole genome shotgun (WGS) entry which is preliminary data.</text>
</comment>
<dbReference type="Proteomes" id="UP001303760">
    <property type="component" value="Unassembled WGS sequence"/>
</dbReference>
<evidence type="ECO:0000313" key="3">
    <source>
        <dbReference type="EMBL" id="KAK4239731.1"/>
    </source>
</evidence>
<evidence type="ECO:0000313" key="4">
    <source>
        <dbReference type="Proteomes" id="UP001303760"/>
    </source>
</evidence>
<keyword evidence="4" id="KW-1185">Reference proteome</keyword>
<protein>
    <submittedName>
        <fullName evidence="3">Uncharacterized protein</fullName>
    </submittedName>
</protein>
<dbReference type="AlphaFoldDB" id="A0AAN7H890"/>
<proteinExistence type="predicted"/>
<reference evidence="3" key="1">
    <citation type="journal article" date="2023" name="Mol. Phylogenet. Evol.">
        <title>Genome-scale phylogeny and comparative genomics of the fungal order Sordariales.</title>
        <authorList>
            <person name="Hensen N."/>
            <person name="Bonometti L."/>
            <person name="Westerberg I."/>
            <person name="Brannstrom I.O."/>
            <person name="Guillou S."/>
            <person name="Cros-Aarteil S."/>
            <person name="Calhoun S."/>
            <person name="Haridas S."/>
            <person name="Kuo A."/>
            <person name="Mondo S."/>
            <person name="Pangilinan J."/>
            <person name="Riley R."/>
            <person name="LaButti K."/>
            <person name="Andreopoulos B."/>
            <person name="Lipzen A."/>
            <person name="Chen C."/>
            <person name="Yan M."/>
            <person name="Daum C."/>
            <person name="Ng V."/>
            <person name="Clum A."/>
            <person name="Steindorff A."/>
            <person name="Ohm R.A."/>
            <person name="Martin F."/>
            <person name="Silar P."/>
            <person name="Natvig D.O."/>
            <person name="Lalanne C."/>
            <person name="Gautier V."/>
            <person name="Ament-Velasquez S.L."/>
            <person name="Kruys A."/>
            <person name="Hutchinson M.I."/>
            <person name="Powell A.J."/>
            <person name="Barry K."/>
            <person name="Miller A.N."/>
            <person name="Grigoriev I.V."/>
            <person name="Debuchy R."/>
            <person name="Gladieux P."/>
            <person name="Hiltunen Thoren M."/>
            <person name="Johannesson H."/>
        </authorList>
    </citation>
    <scope>NUCLEOTIDE SEQUENCE</scope>
    <source>
        <strain evidence="3">CBS 532.94</strain>
    </source>
</reference>
<feature type="region of interest" description="Disordered" evidence="1">
    <location>
        <begin position="23"/>
        <end position="51"/>
    </location>
</feature>
<evidence type="ECO:0000256" key="1">
    <source>
        <dbReference type="SAM" id="MobiDB-lite"/>
    </source>
</evidence>
<feature type="signal peptide" evidence="2">
    <location>
        <begin position="1"/>
        <end position="20"/>
    </location>
</feature>
<organism evidence="3 4">
    <name type="scientific">Achaetomium macrosporum</name>
    <dbReference type="NCBI Taxonomy" id="79813"/>
    <lineage>
        <taxon>Eukaryota</taxon>
        <taxon>Fungi</taxon>
        <taxon>Dikarya</taxon>
        <taxon>Ascomycota</taxon>
        <taxon>Pezizomycotina</taxon>
        <taxon>Sordariomycetes</taxon>
        <taxon>Sordariomycetidae</taxon>
        <taxon>Sordariales</taxon>
        <taxon>Chaetomiaceae</taxon>
        <taxon>Achaetomium</taxon>
    </lineage>
</organism>
<gene>
    <name evidence="3" type="ORF">C8A03DRAFT_32175</name>
</gene>
<dbReference type="EMBL" id="MU860056">
    <property type="protein sequence ID" value="KAK4239731.1"/>
    <property type="molecule type" value="Genomic_DNA"/>
</dbReference>
<accession>A0AAN7H890</accession>
<feature type="chain" id="PRO_5042941019" evidence="2">
    <location>
        <begin position="21"/>
        <end position="103"/>
    </location>
</feature>
<feature type="compositionally biased region" description="Low complexity" evidence="1">
    <location>
        <begin position="23"/>
        <end position="41"/>
    </location>
</feature>
<name>A0AAN7H890_9PEZI</name>
<sequence>MKFLAILALAAAAIAADANANTNNGAQAAPQAQAQAAAAAADSQGWYPPPPPPCRPGSYSCTTNNNGWRICDYSGHWVYGGACSPGTRCVFNYQNGSPYCLPY</sequence>
<evidence type="ECO:0000256" key="2">
    <source>
        <dbReference type="SAM" id="SignalP"/>
    </source>
</evidence>
<keyword evidence="2" id="KW-0732">Signal</keyword>
<reference evidence="3" key="2">
    <citation type="submission" date="2023-05" db="EMBL/GenBank/DDBJ databases">
        <authorList>
            <consortium name="Lawrence Berkeley National Laboratory"/>
            <person name="Steindorff A."/>
            <person name="Hensen N."/>
            <person name="Bonometti L."/>
            <person name="Westerberg I."/>
            <person name="Brannstrom I.O."/>
            <person name="Guillou S."/>
            <person name="Cros-Aarteil S."/>
            <person name="Calhoun S."/>
            <person name="Haridas S."/>
            <person name="Kuo A."/>
            <person name="Mondo S."/>
            <person name="Pangilinan J."/>
            <person name="Riley R."/>
            <person name="Labutti K."/>
            <person name="Andreopoulos B."/>
            <person name="Lipzen A."/>
            <person name="Chen C."/>
            <person name="Yanf M."/>
            <person name="Daum C."/>
            <person name="Ng V."/>
            <person name="Clum A."/>
            <person name="Ohm R."/>
            <person name="Martin F."/>
            <person name="Silar P."/>
            <person name="Natvig D."/>
            <person name="Lalanne C."/>
            <person name="Gautier V."/>
            <person name="Ament-Velasquez S.L."/>
            <person name="Kruys A."/>
            <person name="Hutchinson M.I."/>
            <person name="Powell A.J."/>
            <person name="Barry K."/>
            <person name="Miller A.N."/>
            <person name="Grigoriev I.V."/>
            <person name="Debuchy R."/>
            <person name="Gladieux P."/>
            <person name="Thoren M.H."/>
            <person name="Johannesson H."/>
        </authorList>
    </citation>
    <scope>NUCLEOTIDE SEQUENCE</scope>
    <source>
        <strain evidence="3">CBS 532.94</strain>
    </source>
</reference>